<dbReference type="EMBL" id="JAACJL010000060">
    <property type="protein sequence ID" value="KAF4609649.1"/>
    <property type="molecule type" value="Genomic_DNA"/>
</dbReference>
<evidence type="ECO:0000256" key="1">
    <source>
        <dbReference type="ARBA" id="ARBA00022737"/>
    </source>
</evidence>
<dbReference type="Proteomes" id="UP000521872">
    <property type="component" value="Unassembled WGS sequence"/>
</dbReference>
<keyword evidence="1" id="KW-0677">Repeat</keyword>
<evidence type="ECO:0000313" key="3">
    <source>
        <dbReference type="EMBL" id="KAF4609649.1"/>
    </source>
</evidence>
<dbReference type="SUPFAM" id="SSF52540">
    <property type="entry name" value="P-loop containing nucleoside triphosphate hydrolases"/>
    <property type="match status" value="1"/>
</dbReference>
<reference evidence="3 4" key="1">
    <citation type="submission" date="2019-12" db="EMBL/GenBank/DDBJ databases">
        <authorList>
            <person name="Floudas D."/>
            <person name="Bentzer J."/>
            <person name="Ahren D."/>
            <person name="Johansson T."/>
            <person name="Persson P."/>
            <person name="Tunlid A."/>
        </authorList>
    </citation>
    <scope>NUCLEOTIDE SEQUENCE [LARGE SCALE GENOMIC DNA]</scope>
    <source>
        <strain evidence="3 4">CBS 102.39</strain>
    </source>
</reference>
<dbReference type="InterPro" id="IPR027417">
    <property type="entry name" value="P-loop_NTPase"/>
</dbReference>
<proteinExistence type="predicted"/>
<dbReference type="Pfam" id="PF24883">
    <property type="entry name" value="NPHP3_N"/>
    <property type="match status" value="1"/>
</dbReference>
<dbReference type="InterPro" id="IPR056884">
    <property type="entry name" value="NPHP3-like_N"/>
</dbReference>
<accession>A0A8H4QEM2</accession>
<gene>
    <name evidence="3" type="ORF">D9613_012008</name>
</gene>
<protein>
    <recommendedName>
        <fullName evidence="2">Nephrocystin 3-like N-terminal domain-containing protein</fullName>
    </recommendedName>
</protein>
<organism evidence="3 4">
    <name type="scientific">Agrocybe pediades</name>
    <dbReference type="NCBI Taxonomy" id="84607"/>
    <lineage>
        <taxon>Eukaryota</taxon>
        <taxon>Fungi</taxon>
        <taxon>Dikarya</taxon>
        <taxon>Basidiomycota</taxon>
        <taxon>Agaricomycotina</taxon>
        <taxon>Agaricomycetes</taxon>
        <taxon>Agaricomycetidae</taxon>
        <taxon>Agaricales</taxon>
        <taxon>Agaricineae</taxon>
        <taxon>Strophariaceae</taxon>
        <taxon>Agrocybe</taxon>
    </lineage>
</organism>
<feature type="domain" description="Nephrocystin 3-like N-terminal" evidence="2">
    <location>
        <begin position="78"/>
        <end position="174"/>
    </location>
</feature>
<evidence type="ECO:0000313" key="4">
    <source>
        <dbReference type="Proteomes" id="UP000521872"/>
    </source>
</evidence>
<evidence type="ECO:0000259" key="2">
    <source>
        <dbReference type="Pfam" id="PF24883"/>
    </source>
</evidence>
<dbReference type="AlphaFoldDB" id="A0A8H4QEM2"/>
<sequence length="199" mass="22152">MISAKQVFVTGGQFSQNHYHGLASLGNKAPIDILTDAVAPSAFHDSGARFEPPKCHPLMRVNILDEIMHWIVGQGKEAQAKPFMWLSGTAGCGKSAVAQSTVELCLERGLLFASFFFSSADHIRNNAETLVATLAYQLYCAFPETEVQTIILSTIKQDPLIFKRTVQRQFTALVIQPLRTYFSKDSSNQPWTPFLIMIR</sequence>
<keyword evidence="4" id="KW-1185">Reference proteome</keyword>
<name>A0A8H4QEM2_9AGAR</name>
<comment type="caution">
    <text evidence="3">The sequence shown here is derived from an EMBL/GenBank/DDBJ whole genome shotgun (WGS) entry which is preliminary data.</text>
</comment>